<evidence type="ECO:0000256" key="8">
    <source>
        <dbReference type="ARBA" id="ARBA00022763"/>
    </source>
</evidence>
<dbReference type="InterPro" id="IPR011257">
    <property type="entry name" value="DNA_glycosylase"/>
</dbReference>
<evidence type="ECO:0000256" key="6">
    <source>
        <dbReference type="ARBA" id="ARBA00022485"/>
    </source>
</evidence>
<dbReference type="Pfam" id="PF10576">
    <property type="entry name" value="EndIII_4Fe-2S"/>
    <property type="match status" value="1"/>
</dbReference>
<dbReference type="InterPro" id="IPR003651">
    <property type="entry name" value="Endonuclease3_FeS-loop_motif"/>
</dbReference>
<evidence type="ECO:0000256" key="3">
    <source>
        <dbReference type="ARBA" id="ARBA00008343"/>
    </source>
</evidence>
<evidence type="ECO:0000313" key="15">
    <source>
        <dbReference type="EMBL" id="MFB9072947.1"/>
    </source>
</evidence>
<evidence type="ECO:0000256" key="7">
    <source>
        <dbReference type="ARBA" id="ARBA00022723"/>
    </source>
</evidence>
<dbReference type="SMART" id="SM00478">
    <property type="entry name" value="ENDO3c"/>
    <property type="match status" value="1"/>
</dbReference>
<comment type="cofactor">
    <cofactor evidence="2">
        <name>[4Fe-4S] cluster</name>
        <dbReference type="ChEBI" id="CHEBI:49883"/>
    </cofactor>
</comment>
<dbReference type="InterPro" id="IPR000445">
    <property type="entry name" value="HhH_motif"/>
</dbReference>
<evidence type="ECO:0000256" key="9">
    <source>
        <dbReference type="ARBA" id="ARBA00022801"/>
    </source>
</evidence>
<evidence type="ECO:0000256" key="11">
    <source>
        <dbReference type="ARBA" id="ARBA00023014"/>
    </source>
</evidence>
<dbReference type="Gene3D" id="1.10.340.30">
    <property type="entry name" value="Hypothetical protein, domain 2"/>
    <property type="match status" value="1"/>
</dbReference>
<accession>A0ABV5G1Z7</accession>
<comment type="similarity">
    <text evidence="3">Belongs to the Nth/MutY family.</text>
</comment>
<proteinExistence type="inferred from homology"/>
<comment type="caution">
    <text evidence="15">The sequence shown here is derived from an EMBL/GenBank/DDBJ whole genome shotgun (WGS) entry which is preliminary data.</text>
</comment>
<dbReference type="InterPro" id="IPR004036">
    <property type="entry name" value="Endonuclease-III-like_CS2"/>
</dbReference>
<evidence type="ECO:0000256" key="12">
    <source>
        <dbReference type="ARBA" id="ARBA00023204"/>
    </source>
</evidence>
<comment type="catalytic activity">
    <reaction evidence="1">
        <text>Hydrolyzes free adenine bases from 7,8-dihydro-8-oxoguanine:adenine mismatched double-stranded DNA, leaving an apurinic site.</text>
        <dbReference type="EC" id="3.2.2.31"/>
    </reaction>
</comment>
<dbReference type="CDD" id="cd00056">
    <property type="entry name" value="ENDO3c"/>
    <property type="match status" value="1"/>
</dbReference>
<dbReference type="PANTHER" id="PTHR42944">
    <property type="entry name" value="ADENINE DNA GLYCOSYLASE"/>
    <property type="match status" value="1"/>
</dbReference>
<organism evidence="15 16">
    <name type="scientific">Citricoccus parietis</name>
    <dbReference type="NCBI Taxonomy" id="592307"/>
    <lineage>
        <taxon>Bacteria</taxon>
        <taxon>Bacillati</taxon>
        <taxon>Actinomycetota</taxon>
        <taxon>Actinomycetes</taxon>
        <taxon>Micrococcales</taxon>
        <taxon>Micrococcaceae</taxon>
        <taxon>Citricoccus</taxon>
    </lineage>
</organism>
<dbReference type="EC" id="3.2.2.31" evidence="4"/>
<protein>
    <recommendedName>
        <fullName evidence="5">Adenine DNA glycosylase</fullName>
        <ecNumber evidence="4">3.2.2.31</ecNumber>
    </recommendedName>
</protein>
<gene>
    <name evidence="15" type="ORF">ACFFX0_17755</name>
</gene>
<dbReference type="SMART" id="SM00525">
    <property type="entry name" value="FES"/>
    <property type="match status" value="1"/>
</dbReference>
<evidence type="ECO:0000259" key="14">
    <source>
        <dbReference type="SMART" id="SM00478"/>
    </source>
</evidence>
<dbReference type="PANTHER" id="PTHR42944:SF1">
    <property type="entry name" value="ADENINE DNA GLYCOSYLASE"/>
    <property type="match status" value="1"/>
</dbReference>
<keyword evidence="6" id="KW-0004">4Fe-4S</keyword>
<keyword evidence="12" id="KW-0234">DNA repair</keyword>
<evidence type="ECO:0000256" key="1">
    <source>
        <dbReference type="ARBA" id="ARBA00000843"/>
    </source>
</evidence>
<dbReference type="Pfam" id="PF00633">
    <property type="entry name" value="HHH"/>
    <property type="match status" value="1"/>
</dbReference>
<keyword evidence="16" id="KW-1185">Reference proteome</keyword>
<dbReference type="InterPro" id="IPR044298">
    <property type="entry name" value="MIG/MutY"/>
</dbReference>
<reference evidence="15 16" key="1">
    <citation type="submission" date="2024-09" db="EMBL/GenBank/DDBJ databases">
        <authorList>
            <person name="Sun Q."/>
            <person name="Mori K."/>
        </authorList>
    </citation>
    <scope>NUCLEOTIDE SEQUENCE [LARGE SCALE GENOMIC DNA]</scope>
    <source>
        <strain evidence="15 16">CCM 7609</strain>
    </source>
</reference>
<evidence type="ECO:0000256" key="10">
    <source>
        <dbReference type="ARBA" id="ARBA00023004"/>
    </source>
</evidence>
<dbReference type="PROSITE" id="PS01155">
    <property type="entry name" value="ENDONUCLEASE_III_2"/>
    <property type="match status" value="1"/>
</dbReference>
<dbReference type="Pfam" id="PF00730">
    <property type="entry name" value="HhH-GPD"/>
    <property type="match status" value="1"/>
</dbReference>
<evidence type="ECO:0000256" key="5">
    <source>
        <dbReference type="ARBA" id="ARBA00022023"/>
    </source>
</evidence>
<dbReference type="Proteomes" id="UP001589575">
    <property type="component" value="Unassembled WGS sequence"/>
</dbReference>
<evidence type="ECO:0000256" key="13">
    <source>
        <dbReference type="ARBA" id="ARBA00023295"/>
    </source>
</evidence>
<name>A0ABV5G1Z7_9MICC</name>
<keyword evidence="10" id="KW-0408">Iron</keyword>
<dbReference type="InterPro" id="IPR003265">
    <property type="entry name" value="HhH-GPD_domain"/>
</dbReference>
<dbReference type="InterPro" id="IPR023170">
    <property type="entry name" value="HhH_base_excis_C"/>
</dbReference>
<keyword evidence="13" id="KW-0326">Glycosidase</keyword>
<keyword evidence="9" id="KW-0378">Hydrolase</keyword>
<sequence length="316" mass="34221">MIGRRTTVDGMSAPVITSTLHHRINDWFSAHARDLPWRHPECSPWGVLVSEIMLQQTPVVRVLPVWTAWMERWPTPRDLAAEPAGEVIRAWGRLGYPRRALRLQAAAAEIAGSHGNRVPDRVDQLLALPGVGAYTAAAVACFAFDQPEVVVDTNIRRVHARMVSGRALPEKSLTTAEMALARDLMPEDPEQACRWNAAVMELGALICTARSPQCELCPVADLCAWRVAGMPEPHYKPTGQAWAGTDRQVRGAVMALLRDRGSVALSALPALTTSAGTLGAHRPEAAQYERCVDGLVSDGLAVRNGNGPEAMLSLPG</sequence>
<feature type="domain" description="HhH-GPD" evidence="14">
    <location>
        <begin position="53"/>
        <end position="205"/>
    </location>
</feature>
<dbReference type="EMBL" id="JBHMFI010000001">
    <property type="protein sequence ID" value="MFB9072947.1"/>
    <property type="molecule type" value="Genomic_DNA"/>
</dbReference>
<dbReference type="Gene3D" id="1.10.1670.10">
    <property type="entry name" value="Helix-hairpin-Helix base-excision DNA repair enzymes (C-terminal)"/>
    <property type="match status" value="1"/>
</dbReference>
<keyword evidence="8" id="KW-0227">DNA damage</keyword>
<evidence type="ECO:0000313" key="16">
    <source>
        <dbReference type="Proteomes" id="UP001589575"/>
    </source>
</evidence>
<evidence type="ECO:0000256" key="2">
    <source>
        <dbReference type="ARBA" id="ARBA00001966"/>
    </source>
</evidence>
<keyword evidence="11" id="KW-0411">Iron-sulfur</keyword>
<dbReference type="SUPFAM" id="SSF48150">
    <property type="entry name" value="DNA-glycosylase"/>
    <property type="match status" value="1"/>
</dbReference>
<keyword evidence="7" id="KW-0479">Metal-binding</keyword>
<evidence type="ECO:0000256" key="4">
    <source>
        <dbReference type="ARBA" id="ARBA00012045"/>
    </source>
</evidence>